<comment type="caution">
    <text evidence="2">The sequence shown here is derived from an EMBL/GenBank/DDBJ whole genome shotgun (WGS) entry which is preliminary data.</text>
</comment>
<feature type="region of interest" description="Disordered" evidence="1">
    <location>
        <begin position="1"/>
        <end position="73"/>
    </location>
</feature>
<accession>A0AAE0HUX5</accession>
<reference evidence="2" key="1">
    <citation type="journal article" date="2023" name="Mol. Phylogenet. Evol.">
        <title>Genome-scale phylogeny and comparative genomics of the fungal order Sordariales.</title>
        <authorList>
            <person name="Hensen N."/>
            <person name="Bonometti L."/>
            <person name="Westerberg I."/>
            <person name="Brannstrom I.O."/>
            <person name="Guillou S."/>
            <person name="Cros-Aarteil S."/>
            <person name="Calhoun S."/>
            <person name="Haridas S."/>
            <person name="Kuo A."/>
            <person name="Mondo S."/>
            <person name="Pangilinan J."/>
            <person name="Riley R."/>
            <person name="LaButti K."/>
            <person name="Andreopoulos B."/>
            <person name="Lipzen A."/>
            <person name="Chen C."/>
            <person name="Yan M."/>
            <person name="Daum C."/>
            <person name="Ng V."/>
            <person name="Clum A."/>
            <person name="Steindorff A."/>
            <person name="Ohm R.A."/>
            <person name="Martin F."/>
            <person name="Silar P."/>
            <person name="Natvig D.O."/>
            <person name="Lalanne C."/>
            <person name="Gautier V."/>
            <person name="Ament-Velasquez S.L."/>
            <person name="Kruys A."/>
            <person name="Hutchinson M.I."/>
            <person name="Powell A.J."/>
            <person name="Barry K."/>
            <person name="Miller A.N."/>
            <person name="Grigoriev I.V."/>
            <person name="Debuchy R."/>
            <person name="Gladieux P."/>
            <person name="Hiltunen Thoren M."/>
            <person name="Johannesson H."/>
        </authorList>
    </citation>
    <scope>NUCLEOTIDE SEQUENCE</scope>
    <source>
        <strain evidence="2">CBS 118394</strain>
    </source>
</reference>
<evidence type="ECO:0000313" key="3">
    <source>
        <dbReference type="Proteomes" id="UP001283341"/>
    </source>
</evidence>
<organism evidence="2 3">
    <name type="scientific">Apodospora peruviana</name>
    <dbReference type="NCBI Taxonomy" id="516989"/>
    <lineage>
        <taxon>Eukaryota</taxon>
        <taxon>Fungi</taxon>
        <taxon>Dikarya</taxon>
        <taxon>Ascomycota</taxon>
        <taxon>Pezizomycotina</taxon>
        <taxon>Sordariomycetes</taxon>
        <taxon>Sordariomycetidae</taxon>
        <taxon>Sordariales</taxon>
        <taxon>Lasiosphaeriaceae</taxon>
        <taxon>Apodospora</taxon>
    </lineage>
</organism>
<feature type="compositionally biased region" description="Basic and acidic residues" evidence="1">
    <location>
        <begin position="1"/>
        <end position="11"/>
    </location>
</feature>
<feature type="compositionally biased region" description="Acidic residues" evidence="1">
    <location>
        <begin position="13"/>
        <end position="53"/>
    </location>
</feature>
<protein>
    <submittedName>
        <fullName evidence="2">Uncharacterized protein</fullName>
    </submittedName>
</protein>
<evidence type="ECO:0000256" key="1">
    <source>
        <dbReference type="SAM" id="MobiDB-lite"/>
    </source>
</evidence>
<dbReference type="AlphaFoldDB" id="A0AAE0HUX5"/>
<reference evidence="2" key="2">
    <citation type="submission" date="2023-06" db="EMBL/GenBank/DDBJ databases">
        <authorList>
            <consortium name="Lawrence Berkeley National Laboratory"/>
            <person name="Haridas S."/>
            <person name="Hensen N."/>
            <person name="Bonometti L."/>
            <person name="Westerberg I."/>
            <person name="Brannstrom I.O."/>
            <person name="Guillou S."/>
            <person name="Cros-Aarteil S."/>
            <person name="Calhoun S."/>
            <person name="Kuo A."/>
            <person name="Mondo S."/>
            <person name="Pangilinan J."/>
            <person name="Riley R."/>
            <person name="Labutti K."/>
            <person name="Andreopoulos B."/>
            <person name="Lipzen A."/>
            <person name="Chen C."/>
            <person name="Yanf M."/>
            <person name="Daum C."/>
            <person name="Ng V."/>
            <person name="Clum A."/>
            <person name="Steindorff A."/>
            <person name="Ohm R."/>
            <person name="Martin F."/>
            <person name="Silar P."/>
            <person name="Natvig D."/>
            <person name="Lalanne C."/>
            <person name="Gautier V."/>
            <person name="Ament-Velasquez S.L."/>
            <person name="Kruys A."/>
            <person name="Hutchinson M.I."/>
            <person name="Powell A.J."/>
            <person name="Barry K."/>
            <person name="Miller A.N."/>
            <person name="Grigoriev I.V."/>
            <person name="Debuchy R."/>
            <person name="Gladieux P."/>
            <person name="Thoren M.H."/>
            <person name="Johannesson H."/>
        </authorList>
    </citation>
    <scope>NUCLEOTIDE SEQUENCE</scope>
    <source>
        <strain evidence="2">CBS 118394</strain>
    </source>
</reference>
<dbReference type="Proteomes" id="UP001283341">
    <property type="component" value="Unassembled WGS sequence"/>
</dbReference>
<gene>
    <name evidence="2" type="ORF">B0H66DRAFT_629172</name>
</gene>
<name>A0AAE0HUX5_9PEZI</name>
<evidence type="ECO:0000313" key="2">
    <source>
        <dbReference type="EMBL" id="KAK3313380.1"/>
    </source>
</evidence>
<dbReference type="EMBL" id="JAUEDM010000007">
    <property type="protein sequence ID" value="KAK3313380.1"/>
    <property type="molecule type" value="Genomic_DNA"/>
</dbReference>
<sequence length="362" mass="41046">MRHADWDRSSDSAESDDESEVEDEDEVEDEFDEEEEEDEDRENEEEEDSSSDEGSDHRELSSDQSDPDPGHYRSRLGLGGLKVFVLLEPVETVTVQPAKALFPLIREVRFSSDGMILHSLVANSEPDGKGMLKITVTLSSFHIDQELDIAALERLQLRSCCATRTVAYQFRGYPRFLTMPYACTQWADDMLYICLPLLTCNINVLRFNPFNTVNNLDASSDGLQVQALAQRIFIPSSTSQRSPRLLYQSSTSKPDDLLYMVLSPPDMRQSQGDDHDDVDDRRPTVIRWSVPRSDGWRIWHPQVDPRSEEVKREASVGEDDYQALHGCFLAADKSLSVQIRGALNMNRKGFISCHWMGGCCLI</sequence>
<proteinExistence type="predicted"/>
<keyword evidence="3" id="KW-1185">Reference proteome</keyword>